<feature type="transmembrane region" description="Helical" evidence="1">
    <location>
        <begin position="62"/>
        <end position="86"/>
    </location>
</feature>
<evidence type="ECO:0000313" key="3">
    <source>
        <dbReference type="Proteomes" id="UP001589613"/>
    </source>
</evidence>
<keyword evidence="1" id="KW-1133">Transmembrane helix</keyword>
<evidence type="ECO:0000313" key="2">
    <source>
        <dbReference type="EMBL" id="MFB9733230.1"/>
    </source>
</evidence>
<feature type="transmembrane region" description="Helical" evidence="1">
    <location>
        <begin position="21"/>
        <end position="42"/>
    </location>
</feature>
<keyword evidence="1" id="KW-0812">Transmembrane</keyword>
<name>A0ABV5V677_9MICO</name>
<dbReference type="PANTHER" id="PTHR37305:SF1">
    <property type="entry name" value="MEMBRANE PROTEIN"/>
    <property type="match status" value="1"/>
</dbReference>
<sequence length="277" mass="29191">MTALVRSELIKAFSTRTAWAMPLAMFLVTALFTAIGGFFLVYAELPVAGTTIRARDTMDEAVLVRMVYTGAVQMGYLLTLVLGILAMGSEYRHRTLTATLQAVPRRGRMIVGKVLGLVVVVLVNGLAHVAAALLAGGAVLLSADLSVAPDPGDLVLTMLRLLLVLVLWGLIGFGLGVLIPNQVVALFVGVAFAFIVEPLLGFGITFWDAVADAARFFPSQATMSTLNIFDGADAATTQALGGAENPLAWWAGALVLLAYAAVMTAVGWLLTARRDVA</sequence>
<gene>
    <name evidence="2" type="ORF">ACFFN0_14360</name>
</gene>
<feature type="transmembrane region" description="Helical" evidence="1">
    <location>
        <begin position="247"/>
        <end position="270"/>
    </location>
</feature>
<evidence type="ECO:0000256" key="1">
    <source>
        <dbReference type="SAM" id="Phobius"/>
    </source>
</evidence>
<comment type="caution">
    <text evidence="2">The sequence shown here is derived from an EMBL/GenBank/DDBJ whole genome shotgun (WGS) entry which is preliminary data.</text>
</comment>
<dbReference type="RefSeq" id="WP_141339492.1">
    <property type="nucleotide sequence ID" value="NZ_JBHMAX010000027.1"/>
</dbReference>
<accession>A0ABV5V677</accession>
<keyword evidence="1" id="KW-0472">Membrane</keyword>
<organism evidence="2 3">
    <name type="scientific">Ornithinimicrobium kibberense</name>
    <dbReference type="NCBI Taxonomy" id="282060"/>
    <lineage>
        <taxon>Bacteria</taxon>
        <taxon>Bacillati</taxon>
        <taxon>Actinomycetota</taxon>
        <taxon>Actinomycetes</taxon>
        <taxon>Micrococcales</taxon>
        <taxon>Ornithinimicrobiaceae</taxon>
        <taxon>Ornithinimicrobium</taxon>
    </lineage>
</organism>
<feature type="transmembrane region" description="Helical" evidence="1">
    <location>
        <begin position="186"/>
        <end position="207"/>
    </location>
</feature>
<feature type="transmembrane region" description="Helical" evidence="1">
    <location>
        <begin position="161"/>
        <end position="179"/>
    </location>
</feature>
<dbReference type="EMBL" id="JBHMAX010000027">
    <property type="protein sequence ID" value="MFB9733230.1"/>
    <property type="molecule type" value="Genomic_DNA"/>
</dbReference>
<dbReference type="Pfam" id="PF12679">
    <property type="entry name" value="ABC2_membrane_2"/>
    <property type="match status" value="1"/>
</dbReference>
<dbReference type="Proteomes" id="UP001589613">
    <property type="component" value="Unassembled WGS sequence"/>
</dbReference>
<dbReference type="PANTHER" id="PTHR37305">
    <property type="entry name" value="INTEGRAL MEMBRANE PROTEIN-RELATED"/>
    <property type="match status" value="1"/>
</dbReference>
<keyword evidence="3" id="KW-1185">Reference proteome</keyword>
<proteinExistence type="predicted"/>
<feature type="transmembrane region" description="Helical" evidence="1">
    <location>
        <begin position="114"/>
        <end position="141"/>
    </location>
</feature>
<reference evidence="2 3" key="1">
    <citation type="submission" date="2024-09" db="EMBL/GenBank/DDBJ databases">
        <authorList>
            <person name="Sun Q."/>
            <person name="Mori K."/>
        </authorList>
    </citation>
    <scope>NUCLEOTIDE SEQUENCE [LARGE SCALE GENOMIC DNA]</scope>
    <source>
        <strain evidence="2 3">JCM 12763</strain>
    </source>
</reference>
<protein>
    <submittedName>
        <fullName evidence="2">ABC transporter permease subunit</fullName>
    </submittedName>
</protein>